<dbReference type="NCBIfam" id="NF011465">
    <property type="entry name" value="PRK14886.1-1"/>
    <property type="match status" value="1"/>
</dbReference>
<dbReference type="PIRSF" id="PIRSF022062">
    <property type="entry name" value="UCP022062"/>
    <property type="match status" value="1"/>
</dbReference>
<gene>
    <name evidence="1" type="ORF">F8E02_03445</name>
</gene>
<protein>
    <submittedName>
        <fullName evidence="1">Uncharacterized protein</fullName>
    </submittedName>
</protein>
<dbReference type="InterPro" id="IPR016799">
    <property type="entry name" value="UCP022062"/>
</dbReference>
<sequence length="171" mass="19197">MTEIACEIYQAVFTVDDNIRFLKEIRKIADATGTHIILLDADRLAGRKHVEAALRHARRSWEGGEPIANSFEMETLLYAGGTRQCQVGSSFGVHPGENRSYLAVCPPAPGVRERLAGLVTFVEEDWEAIDPAKRERLAALFSITEREIAVVGEERFRDLVLERVALLDVYR</sequence>
<accession>A0ABU3WZ47</accession>
<evidence type="ECO:0000313" key="2">
    <source>
        <dbReference type="Proteomes" id="UP001281203"/>
    </source>
</evidence>
<dbReference type="SUPFAM" id="SSF143870">
    <property type="entry name" value="PF0523-like"/>
    <property type="match status" value="1"/>
</dbReference>
<organism evidence="1 2">
    <name type="scientific">Methanoculleus caldifontis</name>
    <dbReference type="NCBI Taxonomy" id="2651577"/>
    <lineage>
        <taxon>Archaea</taxon>
        <taxon>Methanobacteriati</taxon>
        <taxon>Methanobacteriota</taxon>
        <taxon>Stenosarchaea group</taxon>
        <taxon>Methanomicrobia</taxon>
        <taxon>Methanomicrobiales</taxon>
        <taxon>Methanomicrobiaceae</taxon>
        <taxon>Methanoculleus</taxon>
    </lineage>
</organism>
<comment type="caution">
    <text evidence="1">The sequence shown here is derived from an EMBL/GenBank/DDBJ whole genome shotgun (WGS) entry which is preliminary data.</text>
</comment>
<reference evidence="1 2" key="1">
    <citation type="submission" date="2019-10" db="EMBL/GenBank/DDBJ databases">
        <title>Isolation and characterization of Methanoculleus sp. Wushi-C6 from a hot spring well.</title>
        <authorList>
            <person name="Chen S.-C."/>
            <person name="Lan Z.-H."/>
            <person name="You Y.-T."/>
            <person name="Lai M.-C."/>
        </authorList>
    </citation>
    <scope>NUCLEOTIDE SEQUENCE [LARGE SCALE GENOMIC DNA]</scope>
    <source>
        <strain evidence="1 2">Wushi-C6</strain>
    </source>
</reference>
<keyword evidence="2" id="KW-1185">Reference proteome</keyword>
<name>A0ABU3WZ47_9EURY</name>
<evidence type="ECO:0000313" key="1">
    <source>
        <dbReference type="EMBL" id="MDV2481078.1"/>
    </source>
</evidence>
<dbReference type="Proteomes" id="UP001281203">
    <property type="component" value="Unassembled WGS sequence"/>
</dbReference>
<dbReference type="EMBL" id="WBKO01000001">
    <property type="protein sequence ID" value="MDV2481078.1"/>
    <property type="molecule type" value="Genomic_DNA"/>
</dbReference>
<dbReference type="Gene3D" id="3.30.2380.10">
    <property type="entry name" value="CGI121/TPRKB"/>
    <property type="match status" value="1"/>
</dbReference>
<dbReference type="RefSeq" id="WP_317064070.1">
    <property type="nucleotide sequence ID" value="NZ_WBKO01000001.1"/>
</dbReference>
<dbReference type="InterPro" id="IPR036504">
    <property type="entry name" value="CGI121/TPRKB_sf"/>
</dbReference>
<proteinExistence type="predicted"/>